<dbReference type="PROSITE" id="PS51257">
    <property type="entry name" value="PROKAR_LIPOPROTEIN"/>
    <property type="match status" value="1"/>
</dbReference>
<keyword evidence="1" id="KW-0732">Signal</keyword>
<name>A0A7R8V2P1_HERIL</name>
<feature type="chain" id="PRO_5031042304" description="Secreted protein" evidence="1">
    <location>
        <begin position="21"/>
        <end position="162"/>
    </location>
</feature>
<evidence type="ECO:0000313" key="3">
    <source>
        <dbReference type="Proteomes" id="UP000594454"/>
    </source>
</evidence>
<evidence type="ECO:0000313" key="2">
    <source>
        <dbReference type="EMBL" id="CAD7090550.1"/>
    </source>
</evidence>
<feature type="signal peptide" evidence="1">
    <location>
        <begin position="1"/>
        <end position="20"/>
    </location>
</feature>
<dbReference type="AlphaFoldDB" id="A0A7R8V2P1"/>
<sequence>MIRFVTAVAVFIALLAVAACSPADDNSTVTDNNEIVADNITVEESGHNSTELTPELHKGRRTHKIVRRFGSEKCGKTYVGKQTIKRDSGTPETIQFNLEYPPHGDYKKHNPIVYAEVTCWQKNTACNYMREVKFTKEEVKIYVEAWRVTHVKCVLKVYSNCV</sequence>
<reference evidence="2 3" key="1">
    <citation type="submission" date="2020-11" db="EMBL/GenBank/DDBJ databases">
        <authorList>
            <person name="Wallbank WR R."/>
            <person name="Pardo Diaz C."/>
            <person name="Kozak K."/>
            <person name="Martin S."/>
            <person name="Jiggins C."/>
            <person name="Moest M."/>
            <person name="Warren A I."/>
            <person name="Generalovic N T."/>
            <person name="Byers J.R.P. K."/>
            <person name="Montejo-Kovacevich G."/>
            <person name="Yen C E."/>
        </authorList>
    </citation>
    <scope>NUCLEOTIDE SEQUENCE [LARGE SCALE GENOMIC DNA]</scope>
</reference>
<dbReference type="EMBL" id="LR899013">
    <property type="protein sequence ID" value="CAD7090550.1"/>
    <property type="molecule type" value="Genomic_DNA"/>
</dbReference>
<dbReference type="InParanoid" id="A0A7R8V2P1"/>
<gene>
    <name evidence="2" type="ORF">HERILL_LOCUS13023</name>
</gene>
<evidence type="ECO:0008006" key="4">
    <source>
        <dbReference type="Google" id="ProtNLM"/>
    </source>
</evidence>
<proteinExistence type="predicted"/>
<protein>
    <recommendedName>
        <fullName evidence="4">Secreted protein</fullName>
    </recommendedName>
</protein>
<evidence type="ECO:0000256" key="1">
    <source>
        <dbReference type="SAM" id="SignalP"/>
    </source>
</evidence>
<accession>A0A7R8V2P1</accession>
<dbReference type="Proteomes" id="UP000594454">
    <property type="component" value="Chromosome 5"/>
</dbReference>
<organism evidence="2 3">
    <name type="scientific">Hermetia illucens</name>
    <name type="common">Black soldier fly</name>
    <dbReference type="NCBI Taxonomy" id="343691"/>
    <lineage>
        <taxon>Eukaryota</taxon>
        <taxon>Metazoa</taxon>
        <taxon>Ecdysozoa</taxon>
        <taxon>Arthropoda</taxon>
        <taxon>Hexapoda</taxon>
        <taxon>Insecta</taxon>
        <taxon>Pterygota</taxon>
        <taxon>Neoptera</taxon>
        <taxon>Endopterygota</taxon>
        <taxon>Diptera</taxon>
        <taxon>Brachycera</taxon>
        <taxon>Stratiomyomorpha</taxon>
        <taxon>Stratiomyidae</taxon>
        <taxon>Hermetiinae</taxon>
        <taxon>Hermetia</taxon>
    </lineage>
</organism>
<keyword evidence="3" id="KW-1185">Reference proteome</keyword>